<evidence type="ECO:0000313" key="2">
    <source>
        <dbReference type="EMBL" id="CAG8857347.1"/>
    </source>
</evidence>
<evidence type="ECO:0000256" key="1">
    <source>
        <dbReference type="SAM" id="Coils"/>
    </source>
</evidence>
<protein>
    <submittedName>
        <fullName evidence="2">5727_t:CDS:1</fullName>
    </submittedName>
</protein>
<feature type="non-terminal residue" evidence="2">
    <location>
        <position position="101"/>
    </location>
</feature>
<dbReference type="EMBL" id="CAJVQB010169859">
    <property type="protein sequence ID" value="CAG8857347.1"/>
    <property type="molecule type" value="Genomic_DNA"/>
</dbReference>
<feature type="coiled-coil region" evidence="1">
    <location>
        <begin position="4"/>
        <end position="51"/>
    </location>
</feature>
<gene>
    <name evidence="2" type="ORF">GMARGA_LOCUS46168</name>
</gene>
<keyword evidence="1" id="KW-0175">Coiled coil</keyword>
<reference evidence="2 3" key="1">
    <citation type="submission" date="2021-06" db="EMBL/GenBank/DDBJ databases">
        <authorList>
            <person name="Kallberg Y."/>
            <person name="Tangrot J."/>
            <person name="Rosling A."/>
        </authorList>
    </citation>
    <scope>NUCLEOTIDE SEQUENCE [LARGE SCALE GENOMIC DNA]</scope>
    <source>
        <strain evidence="2 3">120-4 pot B 10/14</strain>
    </source>
</reference>
<sequence>PSEVKEEISNLEEQKTKITEELNNQAPTEVEEKQTQLLKKQEELKEEVTDKRPDISVTEKEFWDDYACRPTLDKFAEQNQQLAEAQAKITEYQKEIKDLEK</sequence>
<accession>A0ABN7XQ27</accession>
<evidence type="ECO:0000313" key="3">
    <source>
        <dbReference type="Proteomes" id="UP000789901"/>
    </source>
</evidence>
<organism evidence="2 3">
    <name type="scientific">Gigaspora margarita</name>
    <dbReference type="NCBI Taxonomy" id="4874"/>
    <lineage>
        <taxon>Eukaryota</taxon>
        <taxon>Fungi</taxon>
        <taxon>Fungi incertae sedis</taxon>
        <taxon>Mucoromycota</taxon>
        <taxon>Glomeromycotina</taxon>
        <taxon>Glomeromycetes</taxon>
        <taxon>Diversisporales</taxon>
        <taxon>Gigasporaceae</taxon>
        <taxon>Gigaspora</taxon>
    </lineage>
</organism>
<keyword evidence="3" id="KW-1185">Reference proteome</keyword>
<proteinExistence type="predicted"/>
<feature type="non-terminal residue" evidence="2">
    <location>
        <position position="1"/>
    </location>
</feature>
<name>A0ABN7XQ27_GIGMA</name>
<comment type="caution">
    <text evidence="2">The sequence shown here is derived from an EMBL/GenBank/DDBJ whole genome shotgun (WGS) entry which is preliminary data.</text>
</comment>
<dbReference type="Proteomes" id="UP000789901">
    <property type="component" value="Unassembled WGS sequence"/>
</dbReference>